<dbReference type="STRING" id="40578.Xbed_00330"/>
<accession>A0A1Y2SR37</accession>
<evidence type="ECO:0000313" key="1">
    <source>
        <dbReference type="EMBL" id="OTA21583.1"/>
    </source>
</evidence>
<sequence>MIIRTASIRDIEPILSLYHILFGEMAMLQPDRLKQAEQDRNDSQLTLAIRSLFGV</sequence>
<name>A0A1Y2SR37_9GAMM</name>
<evidence type="ECO:0000313" key="2">
    <source>
        <dbReference type="Proteomes" id="UP000194204"/>
    </source>
</evidence>
<comment type="caution">
    <text evidence="1">The sequence shown here is derived from an EMBL/GenBank/DDBJ whole genome shotgun (WGS) entry which is preliminary data.</text>
</comment>
<reference evidence="1 2" key="1">
    <citation type="submission" date="2017-01" db="EMBL/GenBank/DDBJ databases">
        <title>Deconstructing symbiosis and pathogenesis requirements using a combined genomic-metabolomic approach.</title>
        <authorList>
            <person name="Tobias N.J."/>
            <person name="Wolff H."/>
            <person name="Djahanschiri B."/>
            <person name="Ebersberger I."/>
            <person name="Bode H.B."/>
        </authorList>
    </citation>
    <scope>NUCLEOTIDE SEQUENCE [LARGE SCALE GENOMIC DNA]</scope>
    <source>
        <strain evidence="1 2">DSM 4764</strain>
    </source>
</reference>
<keyword evidence="1" id="KW-0808">Transferase</keyword>
<protein>
    <submittedName>
        <fullName evidence="1">Acetyltransferase</fullName>
    </submittedName>
</protein>
<gene>
    <name evidence="1" type="ORF">Xbed_00330</name>
</gene>
<dbReference type="RefSeq" id="WP_244182384.1">
    <property type="nucleotide sequence ID" value="NZ_CAWNHF010000112.1"/>
</dbReference>
<dbReference type="EMBL" id="MUBK01000002">
    <property type="protein sequence ID" value="OTA21583.1"/>
    <property type="molecule type" value="Genomic_DNA"/>
</dbReference>
<dbReference type="AlphaFoldDB" id="A0A1Y2SR37"/>
<dbReference type="GO" id="GO:0016740">
    <property type="term" value="F:transferase activity"/>
    <property type="evidence" value="ECO:0007669"/>
    <property type="project" value="UniProtKB-KW"/>
</dbReference>
<organism evidence="1 2">
    <name type="scientific">Xenorhabdus beddingii</name>
    <dbReference type="NCBI Taxonomy" id="40578"/>
    <lineage>
        <taxon>Bacteria</taxon>
        <taxon>Pseudomonadati</taxon>
        <taxon>Pseudomonadota</taxon>
        <taxon>Gammaproteobacteria</taxon>
        <taxon>Enterobacterales</taxon>
        <taxon>Morganellaceae</taxon>
        <taxon>Xenorhabdus</taxon>
    </lineage>
</organism>
<proteinExistence type="predicted"/>
<dbReference type="Proteomes" id="UP000194204">
    <property type="component" value="Unassembled WGS sequence"/>
</dbReference>
<keyword evidence="2" id="KW-1185">Reference proteome</keyword>